<keyword evidence="5" id="KW-1185">Reference proteome</keyword>
<dbReference type="InterPro" id="IPR050100">
    <property type="entry name" value="TRAFAC_GTPase_members"/>
</dbReference>
<dbReference type="OrthoDB" id="5570111at2759"/>
<dbReference type="Proteomes" id="UP000700334">
    <property type="component" value="Unassembled WGS sequence"/>
</dbReference>
<organism evidence="4 5">
    <name type="scientific">Galemys pyrenaicus</name>
    <name type="common">Iberian desman</name>
    <name type="synonym">Pyrenean desman</name>
    <dbReference type="NCBI Taxonomy" id="202257"/>
    <lineage>
        <taxon>Eukaryota</taxon>
        <taxon>Metazoa</taxon>
        <taxon>Chordata</taxon>
        <taxon>Craniata</taxon>
        <taxon>Vertebrata</taxon>
        <taxon>Euteleostomi</taxon>
        <taxon>Mammalia</taxon>
        <taxon>Eutheria</taxon>
        <taxon>Laurasiatheria</taxon>
        <taxon>Eulipotyphla</taxon>
        <taxon>Talpidae</taxon>
        <taxon>Galemys</taxon>
    </lineage>
</organism>
<keyword evidence="2" id="KW-0342">GTP-binding</keyword>
<evidence type="ECO:0000256" key="2">
    <source>
        <dbReference type="ARBA" id="ARBA00023134"/>
    </source>
</evidence>
<dbReference type="SUPFAM" id="SSF52540">
    <property type="entry name" value="P-loop containing nucleoside triphosphate hydrolases"/>
    <property type="match status" value="1"/>
</dbReference>
<dbReference type="GO" id="GO:0003746">
    <property type="term" value="F:translation elongation factor activity"/>
    <property type="evidence" value="ECO:0007669"/>
    <property type="project" value="UniProtKB-KW"/>
</dbReference>
<evidence type="ECO:0000313" key="5">
    <source>
        <dbReference type="Proteomes" id="UP000700334"/>
    </source>
</evidence>
<dbReference type="Gene3D" id="3.40.50.300">
    <property type="entry name" value="P-loop containing nucleotide triphosphate hydrolases"/>
    <property type="match status" value="1"/>
</dbReference>
<dbReference type="PANTHER" id="PTHR23115">
    <property type="entry name" value="TRANSLATION FACTOR"/>
    <property type="match status" value="1"/>
</dbReference>
<sequence>TSEYYMTIIDVPGHRNFIKNMLTGTSQVTVLSWLWLLVVVNLKSLIVGVNKMDSTEPPYNQKRHKEIKEASTYSKKIGYKADTVTFGLQVGTSVLKPAMPSPVNVTTEVKFVEMHYEALSEALPGNNMGFNFAELKEIDHRSGKKLEDGPKFLKSGDAAIVHMVPGEPSLLVCFAVCDVRKTVAMDAIKAVDKKAAGAGSHQ</sequence>
<dbReference type="InterPro" id="IPR009001">
    <property type="entry name" value="Transl_elong_EF1A/Init_IF2_C"/>
</dbReference>
<keyword evidence="3" id="KW-1133">Transmembrane helix</keyword>
<dbReference type="GO" id="GO:0005525">
    <property type="term" value="F:GTP binding"/>
    <property type="evidence" value="ECO:0007669"/>
    <property type="project" value="UniProtKB-KW"/>
</dbReference>
<accession>A0A8J5ZDY7</accession>
<dbReference type="Gene3D" id="2.40.30.10">
    <property type="entry name" value="Translation factors"/>
    <property type="match status" value="1"/>
</dbReference>
<evidence type="ECO:0000256" key="1">
    <source>
        <dbReference type="ARBA" id="ARBA00022741"/>
    </source>
</evidence>
<reference evidence="4" key="1">
    <citation type="journal article" date="2021" name="Evol. Appl.">
        <title>The genome of the Pyrenean desman and the effects of bottlenecks and inbreeding on the genomic landscape of an endangered species.</title>
        <authorList>
            <person name="Escoda L."/>
            <person name="Castresana J."/>
        </authorList>
    </citation>
    <scope>NUCLEOTIDE SEQUENCE</scope>
    <source>
        <strain evidence="4">IBE-C5619</strain>
    </source>
</reference>
<protein>
    <submittedName>
        <fullName evidence="4">Elongation factor 1-alpha 1</fullName>
    </submittedName>
</protein>
<name>A0A8J5ZDY7_GALPY</name>
<dbReference type="SUPFAM" id="SSF50465">
    <property type="entry name" value="EF-Tu/eEF-1alpha/eIF2-gamma C-terminal domain"/>
    <property type="match status" value="1"/>
</dbReference>
<evidence type="ECO:0000313" key="4">
    <source>
        <dbReference type="EMBL" id="KAG8504284.1"/>
    </source>
</evidence>
<comment type="caution">
    <text evidence="4">The sequence shown here is derived from an EMBL/GenBank/DDBJ whole genome shotgun (WGS) entry which is preliminary data.</text>
</comment>
<keyword evidence="4" id="KW-0648">Protein biosynthesis</keyword>
<dbReference type="SUPFAM" id="SSF50447">
    <property type="entry name" value="Translation proteins"/>
    <property type="match status" value="1"/>
</dbReference>
<keyword evidence="3" id="KW-0472">Membrane</keyword>
<keyword evidence="4" id="KW-0251">Elongation factor</keyword>
<feature type="non-terminal residue" evidence="4">
    <location>
        <position position="1"/>
    </location>
</feature>
<keyword evidence="3" id="KW-0812">Transmembrane</keyword>
<dbReference type="InterPro" id="IPR027417">
    <property type="entry name" value="P-loop_NTPase"/>
</dbReference>
<feature type="non-terminal residue" evidence="4">
    <location>
        <position position="202"/>
    </location>
</feature>
<dbReference type="EMBL" id="JAGFMF010012306">
    <property type="protein sequence ID" value="KAG8504284.1"/>
    <property type="molecule type" value="Genomic_DNA"/>
</dbReference>
<feature type="transmembrane region" description="Helical" evidence="3">
    <location>
        <begin position="30"/>
        <end position="49"/>
    </location>
</feature>
<evidence type="ECO:0000256" key="3">
    <source>
        <dbReference type="SAM" id="Phobius"/>
    </source>
</evidence>
<proteinExistence type="predicted"/>
<gene>
    <name evidence="4" type="ORF">J0S82_001493</name>
</gene>
<dbReference type="AlphaFoldDB" id="A0A8J5ZDY7"/>
<keyword evidence="1" id="KW-0547">Nucleotide-binding</keyword>
<dbReference type="InterPro" id="IPR009000">
    <property type="entry name" value="Transl_B-barrel_sf"/>
</dbReference>